<keyword evidence="1" id="KW-0472">Membrane</keyword>
<dbReference type="EMBL" id="JAPWTJ010000991">
    <property type="protein sequence ID" value="KAJ8974463.1"/>
    <property type="molecule type" value="Genomic_DNA"/>
</dbReference>
<accession>A0ABQ9J8M7</accession>
<dbReference type="Proteomes" id="UP001162164">
    <property type="component" value="Unassembled WGS sequence"/>
</dbReference>
<reference evidence="3" key="1">
    <citation type="journal article" date="2023" name="Insect Mol. Biol.">
        <title>Genome sequencing provides insights into the evolution of gene families encoding plant cell wall-degrading enzymes in longhorned beetles.</title>
        <authorList>
            <person name="Shin N.R."/>
            <person name="Okamura Y."/>
            <person name="Kirsch R."/>
            <person name="Pauchet Y."/>
        </authorList>
    </citation>
    <scope>NUCLEOTIDE SEQUENCE</scope>
    <source>
        <strain evidence="3">MMC_N1</strain>
    </source>
</reference>
<gene>
    <name evidence="3" type="ORF">NQ317_001586</name>
</gene>
<proteinExistence type="predicted"/>
<comment type="caution">
    <text evidence="3">The sequence shown here is derived from an EMBL/GenBank/DDBJ whole genome shotgun (WGS) entry which is preliminary data.</text>
</comment>
<evidence type="ECO:0000313" key="3">
    <source>
        <dbReference type="EMBL" id="KAJ8974463.1"/>
    </source>
</evidence>
<feature type="transmembrane region" description="Helical" evidence="1">
    <location>
        <begin position="50"/>
        <end position="71"/>
    </location>
</feature>
<keyword evidence="2" id="KW-0732">Signal</keyword>
<keyword evidence="4" id="KW-1185">Reference proteome</keyword>
<evidence type="ECO:0000256" key="1">
    <source>
        <dbReference type="SAM" id="Phobius"/>
    </source>
</evidence>
<evidence type="ECO:0000313" key="4">
    <source>
        <dbReference type="Proteomes" id="UP001162164"/>
    </source>
</evidence>
<keyword evidence="1" id="KW-1133">Transmembrane helix</keyword>
<keyword evidence="1" id="KW-0812">Transmembrane</keyword>
<protein>
    <submittedName>
        <fullName evidence="3">Uncharacterized protein</fullName>
    </submittedName>
</protein>
<sequence length="91" mass="10050">MKLKTKLIYIALLAVILALCMEEVEGRRKVLRGRKTLTRTYLRALAIPAYAIVILIGIGQIILGGILYVVMRKLIIEPPLSGNYSVAPTEA</sequence>
<feature type="chain" id="PRO_5046970168" evidence="2">
    <location>
        <begin position="27"/>
        <end position="91"/>
    </location>
</feature>
<organism evidence="3 4">
    <name type="scientific">Molorchus minor</name>
    <dbReference type="NCBI Taxonomy" id="1323400"/>
    <lineage>
        <taxon>Eukaryota</taxon>
        <taxon>Metazoa</taxon>
        <taxon>Ecdysozoa</taxon>
        <taxon>Arthropoda</taxon>
        <taxon>Hexapoda</taxon>
        <taxon>Insecta</taxon>
        <taxon>Pterygota</taxon>
        <taxon>Neoptera</taxon>
        <taxon>Endopterygota</taxon>
        <taxon>Coleoptera</taxon>
        <taxon>Polyphaga</taxon>
        <taxon>Cucujiformia</taxon>
        <taxon>Chrysomeloidea</taxon>
        <taxon>Cerambycidae</taxon>
        <taxon>Lamiinae</taxon>
        <taxon>Monochamini</taxon>
        <taxon>Molorchus</taxon>
    </lineage>
</organism>
<name>A0ABQ9J8M7_9CUCU</name>
<feature type="signal peptide" evidence="2">
    <location>
        <begin position="1"/>
        <end position="26"/>
    </location>
</feature>
<evidence type="ECO:0000256" key="2">
    <source>
        <dbReference type="SAM" id="SignalP"/>
    </source>
</evidence>